<dbReference type="NCBIfam" id="TIGR00575">
    <property type="entry name" value="dnlj"/>
    <property type="match status" value="1"/>
</dbReference>
<dbReference type="HAMAP" id="MF_01588">
    <property type="entry name" value="DNA_ligase_A"/>
    <property type="match status" value="1"/>
</dbReference>
<feature type="region of interest" description="Disordered" evidence="17">
    <location>
        <begin position="1"/>
        <end position="33"/>
    </location>
</feature>
<keyword evidence="11 15" id="KW-0234">DNA repair</keyword>
<evidence type="ECO:0000313" key="19">
    <source>
        <dbReference type="EMBL" id="MBK1696510.1"/>
    </source>
</evidence>
<keyword evidence="8 15" id="KW-0862">Zinc</keyword>
<evidence type="ECO:0000256" key="14">
    <source>
        <dbReference type="ARBA" id="ARBA00060881"/>
    </source>
</evidence>
<dbReference type="PROSITE" id="PS01055">
    <property type="entry name" value="DNA_LIGASE_N1"/>
    <property type="match status" value="1"/>
</dbReference>
<dbReference type="CDD" id="cd00114">
    <property type="entry name" value="LIGANc"/>
    <property type="match status" value="1"/>
</dbReference>
<keyword evidence="20" id="KW-1185">Reference proteome</keyword>
<dbReference type="PIRSF" id="PIRSF001604">
    <property type="entry name" value="LigA"/>
    <property type="match status" value="1"/>
</dbReference>
<evidence type="ECO:0000256" key="12">
    <source>
        <dbReference type="ARBA" id="ARBA00023211"/>
    </source>
</evidence>
<dbReference type="Gene3D" id="6.20.10.30">
    <property type="match status" value="1"/>
</dbReference>
<dbReference type="InterPro" id="IPR013840">
    <property type="entry name" value="DNAligase_N"/>
</dbReference>
<comment type="catalytic activity">
    <reaction evidence="13 15 16">
        <text>NAD(+) + (deoxyribonucleotide)n-3'-hydroxyl + 5'-phospho-(deoxyribonucleotide)m = (deoxyribonucleotide)n+m + AMP + beta-nicotinamide D-nucleotide.</text>
        <dbReference type="EC" id="6.5.1.2"/>
    </reaction>
</comment>
<evidence type="ECO:0000256" key="5">
    <source>
        <dbReference type="ARBA" id="ARBA00022705"/>
    </source>
</evidence>
<dbReference type="PROSITE" id="PS50172">
    <property type="entry name" value="BRCT"/>
    <property type="match status" value="1"/>
</dbReference>
<evidence type="ECO:0000256" key="9">
    <source>
        <dbReference type="ARBA" id="ARBA00022842"/>
    </source>
</evidence>
<evidence type="ECO:0000259" key="18">
    <source>
        <dbReference type="PROSITE" id="PS50172"/>
    </source>
</evidence>
<dbReference type="Pfam" id="PF03120">
    <property type="entry name" value="OB_DNA_ligase"/>
    <property type="match status" value="1"/>
</dbReference>
<feature type="binding site" evidence="15">
    <location>
        <position position="177"/>
    </location>
    <ligand>
        <name>NAD(+)</name>
        <dbReference type="ChEBI" id="CHEBI:57540"/>
    </ligand>
</feature>
<feature type="domain" description="BRCT" evidence="18">
    <location>
        <begin position="656"/>
        <end position="729"/>
    </location>
</feature>
<keyword evidence="6 15" id="KW-0479">Metal-binding</keyword>
<dbReference type="EMBL" id="NRRE01000017">
    <property type="protein sequence ID" value="MBK1696510.1"/>
    <property type="molecule type" value="Genomic_DNA"/>
</dbReference>
<feature type="binding site" evidence="15">
    <location>
        <position position="450"/>
    </location>
    <ligand>
        <name>Zn(2+)</name>
        <dbReference type="ChEBI" id="CHEBI:29105"/>
    </ligand>
</feature>
<feature type="binding site" evidence="15">
    <location>
        <begin position="71"/>
        <end position="75"/>
    </location>
    <ligand>
        <name>NAD(+)</name>
        <dbReference type="ChEBI" id="CHEBI:57540"/>
    </ligand>
</feature>
<keyword evidence="10 15" id="KW-0520">NAD</keyword>
<dbReference type="SUPFAM" id="SSF50249">
    <property type="entry name" value="Nucleic acid-binding proteins"/>
    <property type="match status" value="1"/>
</dbReference>
<dbReference type="Pfam" id="PF01653">
    <property type="entry name" value="DNA_ligase_aden"/>
    <property type="match status" value="1"/>
</dbReference>
<dbReference type="PANTHER" id="PTHR23389:SF9">
    <property type="entry name" value="DNA LIGASE"/>
    <property type="match status" value="1"/>
</dbReference>
<evidence type="ECO:0000256" key="15">
    <source>
        <dbReference type="HAMAP-Rule" id="MF_01588"/>
    </source>
</evidence>
<dbReference type="InterPro" id="IPR036420">
    <property type="entry name" value="BRCT_dom_sf"/>
</dbReference>
<feature type="compositionally biased region" description="Basic and acidic residues" evidence="17">
    <location>
        <begin position="1"/>
        <end position="17"/>
    </location>
</feature>
<dbReference type="InterPro" id="IPR033136">
    <property type="entry name" value="DNA_ligase_CS"/>
</dbReference>
<evidence type="ECO:0000256" key="4">
    <source>
        <dbReference type="ARBA" id="ARBA00022598"/>
    </source>
</evidence>
<keyword evidence="12 15" id="KW-0464">Manganese</keyword>
<dbReference type="EC" id="6.5.1.2" evidence="2 15"/>
<dbReference type="GO" id="GO:0006260">
    <property type="term" value="P:DNA replication"/>
    <property type="evidence" value="ECO:0007669"/>
    <property type="project" value="UniProtKB-KW"/>
</dbReference>
<dbReference type="InterPro" id="IPR012340">
    <property type="entry name" value="NA-bd_OB-fold"/>
</dbReference>
<dbReference type="RefSeq" id="WP_081728762.1">
    <property type="nucleotide sequence ID" value="NZ_NRRE01000017.1"/>
</dbReference>
<accession>A0A934QHA6</accession>
<dbReference type="CDD" id="cd17748">
    <property type="entry name" value="BRCT_DNA_ligase_like"/>
    <property type="match status" value="1"/>
</dbReference>
<evidence type="ECO:0000313" key="20">
    <source>
        <dbReference type="Proteomes" id="UP000778970"/>
    </source>
</evidence>
<dbReference type="GO" id="GO:0003911">
    <property type="term" value="F:DNA ligase (NAD+) activity"/>
    <property type="evidence" value="ECO:0007669"/>
    <property type="project" value="UniProtKB-UniRule"/>
</dbReference>
<evidence type="ECO:0000256" key="11">
    <source>
        <dbReference type="ARBA" id="ARBA00023204"/>
    </source>
</evidence>
<evidence type="ECO:0000256" key="13">
    <source>
        <dbReference type="ARBA" id="ARBA00034005"/>
    </source>
</evidence>
<dbReference type="Gene3D" id="1.10.150.20">
    <property type="entry name" value="5' to 3' exonuclease, C-terminal subdomain"/>
    <property type="match status" value="2"/>
</dbReference>
<dbReference type="PROSITE" id="PS01056">
    <property type="entry name" value="DNA_LIGASE_N2"/>
    <property type="match status" value="1"/>
</dbReference>
<gene>
    <name evidence="15" type="primary">ligA</name>
    <name evidence="19" type="ORF">CKO21_04540</name>
</gene>
<dbReference type="FunFam" id="1.10.150.20:FF:000007">
    <property type="entry name" value="DNA ligase"/>
    <property type="match status" value="1"/>
</dbReference>
<dbReference type="FunFam" id="2.40.50.140:FF:000012">
    <property type="entry name" value="DNA ligase"/>
    <property type="match status" value="1"/>
</dbReference>
<dbReference type="GO" id="GO:0046872">
    <property type="term" value="F:metal ion binding"/>
    <property type="evidence" value="ECO:0007669"/>
    <property type="project" value="UniProtKB-KW"/>
</dbReference>
<keyword evidence="7 15" id="KW-0227">DNA damage</keyword>
<dbReference type="Gene3D" id="2.40.50.140">
    <property type="entry name" value="Nucleic acid-binding proteins"/>
    <property type="match status" value="1"/>
</dbReference>
<feature type="binding site" evidence="15">
    <location>
        <begin position="120"/>
        <end position="121"/>
    </location>
    <ligand>
        <name>NAD(+)</name>
        <dbReference type="ChEBI" id="CHEBI:57540"/>
    </ligand>
</feature>
<dbReference type="FunFam" id="3.30.470.30:FF:000001">
    <property type="entry name" value="DNA ligase"/>
    <property type="match status" value="1"/>
</dbReference>
<dbReference type="Gene3D" id="3.40.50.10190">
    <property type="entry name" value="BRCT domain"/>
    <property type="match status" value="1"/>
</dbReference>
<dbReference type="SUPFAM" id="SSF52113">
    <property type="entry name" value="BRCT domain"/>
    <property type="match status" value="1"/>
</dbReference>
<dbReference type="SUPFAM" id="SSF56091">
    <property type="entry name" value="DNA ligase/mRNA capping enzyme, catalytic domain"/>
    <property type="match status" value="1"/>
</dbReference>
<keyword evidence="5 15" id="KW-0235">DNA replication</keyword>
<dbReference type="SMART" id="SM00292">
    <property type="entry name" value="BRCT"/>
    <property type="match status" value="1"/>
</dbReference>
<evidence type="ECO:0000256" key="2">
    <source>
        <dbReference type="ARBA" id="ARBA00012722"/>
    </source>
</evidence>
<dbReference type="SMART" id="SM00532">
    <property type="entry name" value="LIGANc"/>
    <property type="match status" value="1"/>
</dbReference>
<dbReference type="InterPro" id="IPR001679">
    <property type="entry name" value="DNA_ligase"/>
</dbReference>
<evidence type="ECO:0000256" key="3">
    <source>
        <dbReference type="ARBA" id="ARBA00013308"/>
    </source>
</evidence>
<reference evidence="19" key="2">
    <citation type="journal article" date="2020" name="Microorganisms">
        <title>Osmotic Adaptation and Compatible Solute Biosynthesis of Phototrophic Bacteria as Revealed from Genome Analyses.</title>
        <authorList>
            <person name="Imhoff J.F."/>
            <person name="Rahn T."/>
            <person name="Kunzel S."/>
            <person name="Keller A."/>
            <person name="Neulinger S.C."/>
        </authorList>
    </citation>
    <scope>NUCLEOTIDE SEQUENCE</scope>
    <source>
        <strain evidence="19">DSM 9154</strain>
    </source>
</reference>
<feature type="binding site" evidence="15">
    <location>
        <position position="214"/>
    </location>
    <ligand>
        <name>NAD(+)</name>
        <dbReference type="ChEBI" id="CHEBI:57540"/>
    </ligand>
</feature>
<dbReference type="NCBIfam" id="NF005932">
    <property type="entry name" value="PRK07956.1"/>
    <property type="match status" value="1"/>
</dbReference>
<dbReference type="GO" id="GO:0006281">
    <property type="term" value="P:DNA repair"/>
    <property type="evidence" value="ECO:0007669"/>
    <property type="project" value="UniProtKB-KW"/>
</dbReference>
<evidence type="ECO:0000256" key="7">
    <source>
        <dbReference type="ARBA" id="ARBA00022763"/>
    </source>
</evidence>
<comment type="function">
    <text evidence="1 15">DNA ligase that catalyzes the formation of phosphodiester linkages between 5'-phosphoryl and 3'-hydroxyl groups in double-stranded DNA using NAD as a coenzyme and as the energy source for the reaction. It is essential for DNA replication and repair of damaged DNA.</text>
</comment>
<evidence type="ECO:0000256" key="17">
    <source>
        <dbReference type="SAM" id="MobiDB-lite"/>
    </source>
</evidence>
<feature type="active site" description="N6-AMP-lysine intermediate" evidence="15">
    <location>
        <position position="156"/>
    </location>
</feature>
<feature type="binding site" evidence="15">
    <location>
        <position position="467"/>
    </location>
    <ligand>
        <name>Zn(2+)</name>
        <dbReference type="ChEBI" id="CHEBI:29105"/>
    </ligand>
</feature>
<evidence type="ECO:0000256" key="8">
    <source>
        <dbReference type="ARBA" id="ARBA00022833"/>
    </source>
</evidence>
<name>A0A934QHA6_9PROT</name>
<dbReference type="InterPro" id="IPR013839">
    <property type="entry name" value="DNAligase_adenylation"/>
</dbReference>
<evidence type="ECO:0000256" key="10">
    <source>
        <dbReference type="ARBA" id="ARBA00023027"/>
    </source>
</evidence>
<dbReference type="InterPro" id="IPR018239">
    <property type="entry name" value="DNA_ligase_AS"/>
</dbReference>
<dbReference type="PANTHER" id="PTHR23389">
    <property type="entry name" value="CHROMOSOME TRANSMISSION FIDELITY FACTOR 18"/>
    <property type="match status" value="1"/>
</dbReference>
<proteinExistence type="inferred from homology"/>
<reference evidence="19" key="1">
    <citation type="submission" date="2017-08" db="EMBL/GenBank/DDBJ databases">
        <authorList>
            <person name="Imhoff J.F."/>
            <person name="Rahn T."/>
            <person name="Kuenzel S."/>
            <person name="Neulinger S.C."/>
        </authorList>
    </citation>
    <scope>NUCLEOTIDE SEQUENCE</scope>
    <source>
        <strain evidence="19">DSM 9154</strain>
    </source>
</reference>
<dbReference type="Gene3D" id="3.30.470.30">
    <property type="entry name" value="DNA ligase/mRNA capping enzyme"/>
    <property type="match status" value="1"/>
</dbReference>
<dbReference type="InterPro" id="IPR010994">
    <property type="entry name" value="RuvA_2-like"/>
</dbReference>
<keyword evidence="9 15" id="KW-0460">Magnesium</keyword>
<feature type="binding site" evidence="15">
    <location>
        <position position="154"/>
    </location>
    <ligand>
        <name>NAD(+)</name>
        <dbReference type="ChEBI" id="CHEBI:57540"/>
    </ligand>
</feature>
<comment type="cofactor">
    <cofactor evidence="15">
        <name>Mg(2+)</name>
        <dbReference type="ChEBI" id="CHEBI:18420"/>
    </cofactor>
    <cofactor evidence="15">
        <name>Mn(2+)</name>
        <dbReference type="ChEBI" id="CHEBI:29035"/>
    </cofactor>
</comment>
<comment type="caution">
    <text evidence="19">The sequence shown here is derived from an EMBL/GenBank/DDBJ whole genome shotgun (WGS) entry which is preliminary data.</text>
</comment>
<organism evidence="19 20">
    <name type="scientific">Rhodovibrio salinarum</name>
    <dbReference type="NCBI Taxonomy" id="1087"/>
    <lineage>
        <taxon>Bacteria</taxon>
        <taxon>Pseudomonadati</taxon>
        <taxon>Pseudomonadota</taxon>
        <taxon>Alphaproteobacteria</taxon>
        <taxon>Rhodospirillales</taxon>
        <taxon>Rhodovibrionaceae</taxon>
        <taxon>Rhodovibrio</taxon>
    </lineage>
</organism>
<evidence type="ECO:0000256" key="6">
    <source>
        <dbReference type="ARBA" id="ARBA00022723"/>
    </source>
</evidence>
<dbReference type="Pfam" id="PF00533">
    <property type="entry name" value="BRCT"/>
    <property type="match status" value="1"/>
</dbReference>
<dbReference type="Proteomes" id="UP000778970">
    <property type="component" value="Unassembled WGS sequence"/>
</dbReference>
<comment type="similarity">
    <text evidence="14 15">Belongs to the NAD-dependent DNA ligase family. LigA subfamily.</text>
</comment>
<feature type="binding site" evidence="15">
    <location>
        <position position="448"/>
    </location>
    <ligand>
        <name>Zn(2+)</name>
        <dbReference type="ChEBI" id="CHEBI:29105"/>
    </ligand>
</feature>
<keyword evidence="4 15" id="KW-0436">Ligase</keyword>
<sequence>MAEESAHNQRPEQRSEAEIPVDPAQIPAGHPDVPVEELSDFQARDELARLAPLIAYHDARYHRDDAPEISDADYDTLRRRNEAIERRFPQHIRADSPSRKVGAPPASGFAKVRHAVPMLSLGNAFEDDEVREFFDRIRRFLGLGADDPVQVMAEPKIDGLSCALRYERGRLVQAATRGDGTEGEDITRNVLTIDDVPDRLPGDDWPQVVEVRGEIYMDRQAFKDLNERQREAGKQLFANPRNAAAGAVRQIDPKITRSRPLSFLAYAWGEISQPLGKTMEEVRQRFHDWGFKLNEPAAKCGGVEEVLAYYRKLESERAELAFEIDGIVYKVNDIALQERLGYVSRAPRWAIAHKFPPEQAQTILNRITIQVGRTGALTPVANLEPITVGGVVVSRATLHNPDEIARKDVREGDTVIVQRAGDVIPQVLGVVQDKRPADSQPFDFPDVCPCELRTAVVRPDGEVVPRCSGELACPYQQVERLKHFVSREAFDIEGLGTKNIEAFWQNDLVKTPPDIFRLHQFRDTLLKWDGWGQQSVENLMKAIEARRTIPLDRFIYALGIQEVGSTTGRLLARSYGTLQAWDQAMSKAAEERAATPDEAKKPERVGEAYAELCGIESIGMTVADAICEFFQEPHNREILEALEDEVRVEEFVDTRASNTPVSGKTIVFTGTMQKMTRNEAKARAEAMGAKVSGSVSKKTDYVVAGADSGSKATKARDLGVTLLSEDDWLNLIGES</sequence>
<evidence type="ECO:0000256" key="1">
    <source>
        <dbReference type="ARBA" id="ARBA00004067"/>
    </source>
</evidence>
<dbReference type="SUPFAM" id="SSF47781">
    <property type="entry name" value="RuvA domain 2-like"/>
    <property type="match status" value="1"/>
</dbReference>
<dbReference type="Gene3D" id="1.10.287.610">
    <property type="entry name" value="Helix hairpin bin"/>
    <property type="match status" value="1"/>
</dbReference>
<feature type="binding site" evidence="15">
    <location>
        <position position="330"/>
    </location>
    <ligand>
        <name>NAD(+)</name>
        <dbReference type="ChEBI" id="CHEBI:57540"/>
    </ligand>
</feature>
<dbReference type="AlphaFoldDB" id="A0A934QHA6"/>
<dbReference type="InterPro" id="IPR004150">
    <property type="entry name" value="NAD_DNA_ligase_OB"/>
</dbReference>
<dbReference type="GO" id="GO:0005829">
    <property type="term" value="C:cytosol"/>
    <property type="evidence" value="ECO:0007669"/>
    <property type="project" value="TreeGrafter"/>
</dbReference>
<dbReference type="InterPro" id="IPR001357">
    <property type="entry name" value="BRCT_dom"/>
</dbReference>
<feature type="binding site" evidence="15">
    <location>
        <position position="473"/>
    </location>
    <ligand>
        <name>Zn(2+)</name>
        <dbReference type="ChEBI" id="CHEBI:29105"/>
    </ligand>
</feature>
<evidence type="ECO:0000256" key="16">
    <source>
        <dbReference type="RuleBase" id="RU000618"/>
    </source>
</evidence>
<feature type="binding site" evidence="15">
    <location>
        <position position="354"/>
    </location>
    <ligand>
        <name>NAD(+)</name>
        <dbReference type="ChEBI" id="CHEBI:57540"/>
    </ligand>
</feature>
<protein>
    <recommendedName>
        <fullName evidence="3 15">DNA ligase</fullName>
        <ecNumber evidence="2 15">6.5.1.2</ecNumber>
    </recommendedName>
    <alternativeName>
        <fullName evidence="15">Polydeoxyribonucleotide synthase [NAD(+)]</fullName>
    </alternativeName>
</protein>